<dbReference type="GO" id="GO:0034451">
    <property type="term" value="C:centriolar satellite"/>
    <property type="evidence" value="ECO:0007669"/>
    <property type="project" value="TreeGrafter"/>
</dbReference>
<dbReference type="PhylomeDB" id="T1JK01"/>
<protein>
    <submittedName>
        <fullName evidence="2">Uncharacterized protein</fullName>
    </submittedName>
</protein>
<organism evidence="2 3">
    <name type="scientific">Strigamia maritima</name>
    <name type="common">European centipede</name>
    <name type="synonym">Geophilus maritimus</name>
    <dbReference type="NCBI Taxonomy" id="126957"/>
    <lineage>
        <taxon>Eukaryota</taxon>
        <taxon>Metazoa</taxon>
        <taxon>Ecdysozoa</taxon>
        <taxon>Arthropoda</taxon>
        <taxon>Myriapoda</taxon>
        <taxon>Chilopoda</taxon>
        <taxon>Pleurostigmophora</taxon>
        <taxon>Geophilomorpha</taxon>
        <taxon>Linotaeniidae</taxon>
        <taxon>Strigamia</taxon>
    </lineage>
</organism>
<sequence length="314" mass="35903">MREKLLATKSRIQILNSENQKCKARISALVIKGEHDDELVKAFTEQVSVLQQATKQLYSIHRTENDITDLKKQHEIEVEKFRKIISDREEHIVNLNNELLNLNRRSLSRQCDASHGSNSAPVSRSIDGSKLPARVPGIRSSECLADSRNGLLPEMNVANDAMGELEELRLMCREYRAVAQAAQVEKEKLLELVTVLNKRVEEVTARTIANDERVHEIQMRNVQLEKLMEKANLEASGKSTIGKRYMRTTTTNDINSTLAEYKSNIKLLKDEKEVLKSALHNILKAKDDDLKIYQDVITQAKEIFRKGLRPYDEK</sequence>
<reference evidence="2" key="2">
    <citation type="submission" date="2015-02" db="UniProtKB">
        <authorList>
            <consortium name="EnsemblMetazoa"/>
        </authorList>
    </citation>
    <scope>IDENTIFICATION</scope>
</reference>
<name>T1JK01_STRMM</name>
<accession>T1JK01</accession>
<dbReference type="STRING" id="126957.T1JK01"/>
<dbReference type="PANTHER" id="PTHR31935:SF1">
    <property type="entry name" value="COILED-COIL DOMAIN-CONTAINING PROTEIN 13"/>
    <property type="match status" value="1"/>
</dbReference>
<dbReference type="PANTHER" id="PTHR31935">
    <property type="entry name" value="COILED-COIL DOMAIN-CONTAINING PROTEIN 13"/>
    <property type="match status" value="1"/>
</dbReference>
<dbReference type="GO" id="GO:1905515">
    <property type="term" value="P:non-motile cilium assembly"/>
    <property type="evidence" value="ECO:0007669"/>
    <property type="project" value="TreeGrafter"/>
</dbReference>
<feature type="coiled-coil region" evidence="1">
    <location>
        <begin position="165"/>
        <end position="278"/>
    </location>
</feature>
<keyword evidence="3" id="KW-1185">Reference proteome</keyword>
<dbReference type="EMBL" id="JH431845">
    <property type="status" value="NOT_ANNOTATED_CDS"/>
    <property type="molecule type" value="Genomic_DNA"/>
</dbReference>
<dbReference type="HOGENOM" id="CLU_886586_0_0_1"/>
<evidence type="ECO:0000256" key="1">
    <source>
        <dbReference type="SAM" id="Coils"/>
    </source>
</evidence>
<evidence type="ECO:0000313" key="2">
    <source>
        <dbReference type="EnsemblMetazoa" id="SMAR014181-PA"/>
    </source>
</evidence>
<dbReference type="GO" id="GO:0031122">
    <property type="term" value="P:cytoplasmic microtubule organization"/>
    <property type="evidence" value="ECO:0007669"/>
    <property type="project" value="TreeGrafter"/>
</dbReference>
<dbReference type="OMA" id="NDERVHE"/>
<reference evidence="3" key="1">
    <citation type="submission" date="2011-05" db="EMBL/GenBank/DDBJ databases">
        <authorList>
            <person name="Richards S.R."/>
            <person name="Qu J."/>
            <person name="Jiang H."/>
            <person name="Jhangiani S.N."/>
            <person name="Agravi P."/>
            <person name="Goodspeed R."/>
            <person name="Gross S."/>
            <person name="Mandapat C."/>
            <person name="Jackson L."/>
            <person name="Mathew T."/>
            <person name="Pu L."/>
            <person name="Thornton R."/>
            <person name="Saada N."/>
            <person name="Wilczek-Boney K.B."/>
            <person name="Lee S."/>
            <person name="Kovar C."/>
            <person name="Wu Y."/>
            <person name="Scherer S.E."/>
            <person name="Worley K.C."/>
            <person name="Muzny D.M."/>
            <person name="Gibbs R."/>
        </authorList>
    </citation>
    <scope>NUCLEOTIDE SEQUENCE</scope>
    <source>
        <strain evidence="3">Brora</strain>
    </source>
</reference>
<dbReference type="InterPro" id="IPR038929">
    <property type="entry name" value="CCDC13"/>
</dbReference>
<evidence type="ECO:0000313" key="3">
    <source>
        <dbReference type="Proteomes" id="UP000014500"/>
    </source>
</evidence>
<proteinExistence type="predicted"/>
<dbReference type="Proteomes" id="UP000014500">
    <property type="component" value="Unassembled WGS sequence"/>
</dbReference>
<keyword evidence="1" id="KW-0175">Coiled coil</keyword>
<dbReference type="EnsemblMetazoa" id="SMAR014181-RA">
    <property type="protein sequence ID" value="SMAR014181-PA"/>
    <property type="gene ID" value="SMAR014181"/>
</dbReference>
<dbReference type="eggNOG" id="ENOG502QSV1">
    <property type="taxonomic scope" value="Eukaryota"/>
</dbReference>
<dbReference type="AlphaFoldDB" id="T1JK01"/>